<organism evidence="2 3">
    <name type="scientific">Octopus vulgaris</name>
    <name type="common">Common octopus</name>
    <dbReference type="NCBI Taxonomy" id="6645"/>
    <lineage>
        <taxon>Eukaryota</taxon>
        <taxon>Metazoa</taxon>
        <taxon>Spiralia</taxon>
        <taxon>Lophotrochozoa</taxon>
        <taxon>Mollusca</taxon>
        <taxon>Cephalopoda</taxon>
        <taxon>Coleoidea</taxon>
        <taxon>Octopodiformes</taxon>
        <taxon>Octopoda</taxon>
        <taxon>Incirrata</taxon>
        <taxon>Octopodidae</taxon>
        <taxon>Octopus</taxon>
    </lineage>
</organism>
<evidence type="ECO:0000256" key="1">
    <source>
        <dbReference type="SAM" id="MobiDB-lite"/>
    </source>
</evidence>
<dbReference type="Proteomes" id="UP001162480">
    <property type="component" value="Chromosome 7"/>
</dbReference>
<evidence type="ECO:0000313" key="2">
    <source>
        <dbReference type="EMBL" id="CAI9725917.1"/>
    </source>
</evidence>
<feature type="compositionally biased region" description="Basic and acidic residues" evidence="1">
    <location>
        <begin position="11"/>
        <end position="27"/>
    </location>
</feature>
<protein>
    <submittedName>
        <fullName evidence="2">Uncharacterized protein</fullName>
    </submittedName>
</protein>
<sequence length="115" mass="13620">MLEKYNGTRRITHEHPTRSPTTDMKKSSSDTITVYHHRLQSCPASTAQFNIKQSRTVFFSQMEIKINLTISEFGEADCTMEHKYQTFLLSFAQHSIFEELIRFEESNEQEEYYLK</sequence>
<dbReference type="AlphaFoldDB" id="A0AA36F658"/>
<feature type="region of interest" description="Disordered" evidence="1">
    <location>
        <begin position="1"/>
        <end position="27"/>
    </location>
</feature>
<proteinExistence type="predicted"/>
<gene>
    <name evidence="2" type="ORF">OCTVUL_1B002285</name>
</gene>
<evidence type="ECO:0000313" key="3">
    <source>
        <dbReference type="Proteomes" id="UP001162480"/>
    </source>
</evidence>
<keyword evidence="3" id="KW-1185">Reference proteome</keyword>
<dbReference type="EMBL" id="OX597820">
    <property type="protein sequence ID" value="CAI9725917.1"/>
    <property type="molecule type" value="Genomic_DNA"/>
</dbReference>
<name>A0AA36F658_OCTVU</name>
<accession>A0AA36F658</accession>
<reference evidence="2" key="1">
    <citation type="submission" date="2023-08" db="EMBL/GenBank/DDBJ databases">
        <authorList>
            <person name="Alioto T."/>
            <person name="Alioto T."/>
            <person name="Gomez Garrido J."/>
        </authorList>
    </citation>
    <scope>NUCLEOTIDE SEQUENCE</scope>
</reference>